<dbReference type="PRINTS" id="PR00834">
    <property type="entry name" value="PROTEASES2C"/>
</dbReference>
<keyword evidence="4" id="KW-0067">ATP-binding</keyword>
<dbReference type="GO" id="GO:0004252">
    <property type="term" value="F:serine-type endopeptidase activity"/>
    <property type="evidence" value="ECO:0007669"/>
    <property type="project" value="InterPro"/>
</dbReference>
<dbReference type="SUPFAM" id="SSF49879">
    <property type="entry name" value="SMAD/FHA domain"/>
    <property type="match status" value="1"/>
</dbReference>
<proteinExistence type="predicted"/>
<keyword evidence="2" id="KW-0812">Transmembrane</keyword>
<dbReference type="PANTHER" id="PTHR43019:SF23">
    <property type="entry name" value="PROTEASE DO-LIKE 5, CHLOROPLASTIC"/>
    <property type="match status" value="1"/>
</dbReference>
<evidence type="ECO:0000256" key="1">
    <source>
        <dbReference type="SAM" id="MobiDB-lite"/>
    </source>
</evidence>
<dbReference type="CDD" id="cd00060">
    <property type="entry name" value="FHA"/>
    <property type="match status" value="1"/>
</dbReference>
<feature type="region of interest" description="Disordered" evidence="1">
    <location>
        <begin position="348"/>
        <end position="377"/>
    </location>
</feature>
<dbReference type="SUPFAM" id="SSF50494">
    <property type="entry name" value="Trypsin-like serine proteases"/>
    <property type="match status" value="1"/>
</dbReference>
<dbReference type="Pfam" id="PF00498">
    <property type="entry name" value="FHA"/>
    <property type="match status" value="1"/>
</dbReference>
<dbReference type="Gene3D" id="2.40.10.10">
    <property type="entry name" value="Trypsin-like serine proteases"/>
    <property type="match status" value="2"/>
</dbReference>
<keyword evidence="4" id="KW-0547">Nucleotide-binding</keyword>
<organism evidence="4">
    <name type="scientific">Akkermansia muciniphila</name>
    <dbReference type="NCBI Taxonomy" id="239935"/>
    <lineage>
        <taxon>Bacteria</taxon>
        <taxon>Pseudomonadati</taxon>
        <taxon>Verrucomicrobiota</taxon>
        <taxon>Verrucomicrobiia</taxon>
        <taxon>Verrucomicrobiales</taxon>
        <taxon>Akkermansiaceae</taxon>
        <taxon>Akkermansia</taxon>
    </lineage>
</organism>
<feature type="transmembrane region" description="Helical" evidence="2">
    <location>
        <begin position="300"/>
        <end position="322"/>
    </location>
</feature>
<dbReference type="AlphaFoldDB" id="A0A6N2STJ3"/>
<dbReference type="PROSITE" id="PS50006">
    <property type="entry name" value="FHA_DOMAIN"/>
    <property type="match status" value="1"/>
</dbReference>
<reference evidence="4" key="1">
    <citation type="submission" date="2019-11" db="EMBL/GenBank/DDBJ databases">
        <authorList>
            <person name="Feng L."/>
        </authorList>
    </citation>
    <scope>NUCLEOTIDE SEQUENCE</scope>
    <source>
        <strain evidence="4">AMuciniphilaLFYP55</strain>
    </source>
</reference>
<keyword evidence="4" id="KW-0378">Hydrolase</keyword>
<gene>
    <name evidence="4" type="ORF">AMLFYP55_02281</name>
</gene>
<dbReference type="GO" id="GO:0006508">
    <property type="term" value="P:proteolysis"/>
    <property type="evidence" value="ECO:0007669"/>
    <property type="project" value="InterPro"/>
</dbReference>
<dbReference type="EC" id="3.6.3.-" evidence="4"/>
<evidence type="ECO:0000256" key="2">
    <source>
        <dbReference type="SAM" id="Phobius"/>
    </source>
</evidence>
<dbReference type="OrthoDB" id="200290at2"/>
<dbReference type="PANTHER" id="PTHR43019">
    <property type="entry name" value="SERINE ENDOPROTEASE DEGS"/>
    <property type="match status" value="1"/>
</dbReference>
<dbReference type="InterPro" id="IPR000253">
    <property type="entry name" value="FHA_dom"/>
</dbReference>
<dbReference type="EMBL" id="CACRSS010000003">
    <property type="protein sequence ID" value="VYS96424.1"/>
    <property type="molecule type" value="Genomic_DNA"/>
</dbReference>
<dbReference type="InterPro" id="IPR043504">
    <property type="entry name" value="Peptidase_S1_PA_chymotrypsin"/>
</dbReference>
<sequence>MLTRITTQAAVVLCLLFIIGISSVYSSDTPPIVIKKMEQSVARIVNLYVTPLGKEDGVLGSGFFINREGNIVTNLHVVEVPAGCKPLALVVMYKYDGKAVLSRADVIRKDADRDMAILRIEKAQGYEPLYLQQNKCIAGQTVYSLGFPADLDRIQDAKAMYNKWISLLTKQKRTVEFNLTDDIDQFIRPSLYQGTIGRIVNKPWNNDVRKRELEILEHNAVISAGHSGGPLVDADGNVVGVNTAGKYLKGKIVDKEGDIDISGSAQYQLASSARELLIFLKNEKTDHLVAQGTMSSSTKMYVYLGGGMILLAVVGTIAYFSLKNSWKGKSKAATPAVGMRSSVSGAPAVASSWEMPPAPQQVSQKKQPSSFPRSDRGAASVPIQLKGQLEDGKECLLTFSIAMVESKGKLVIGRKSDQCDLVVPDLSVSRVHAELVFRNGGLYLQDAGGSSQTTVNGVTLYKQKALLHSGDVITLGNAKFTVLS</sequence>
<feature type="domain" description="FHA" evidence="3">
    <location>
        <begin position="410"/>
        <end position="460"/>
    </location>
</feature>
<keyword evidence="2" id="KW-1133">Transmembrane helix</keyword>
<name>A0A6N2STJ3_9BACT</name>
<evidence type="ECO:0000313" key="4">
    <source>
        <dbReference type="EMBL" id="VYS96424.1"/>
    </source>
</evidence>
<dbReference type="GO" id="GO:0005524">
    <property type="term" value="F:ATP binding"/>
    <property type="evidence" value="ECO:0007669"/>
    <property type="project" value="UniProtKB-KW"/>
</dbReference>
<dbReference type="SMART" id="SM00240">
    <property type="entry name" value="FHA"/>
    <property type="match status" value="1"/>
</dbReference>
<dbReference type="InterPro" id="IPR001940">
    <property type="entry name" value="Peptidase_S1C"/>
</dbReference>
<feature type="compositionally biased region" description="Low complexity" evidence="1">
    <location>
        <begin position="360"/>
        <end position="370"/>
    </location>
</feature>
<dbReference type="InterPro" id="IPR009003">
    <property type="entry name" value="Peptidase_S1_PA"/>
</dbReference>
<evidence type="ECO:0000259" key="3">
    <source>
        <dbReference type="PROSITE" id="PS50006"/>
    </source>
</evidence>
<keyword evidence="2" id="KW-0472">Membrane</keyword>
<dbReference type="Pfam" id="PF13365">
    <property type="entry name" value="Trypsin_2"/>
    <property type="match status" value="1"/>
</dbReference>
<accession>A0A6N2STJ3</accession>
<protein>
    <submittedName>
        <fullName evidence="4">ABC transporter ATP-binding/permease protein</fullName>
        <ecNumber evidence="4">3.6.3.-</ecNumber>
    </submittedName>
</protein>
<dbReference type="Gene3D" id="2.60.200.20">
    <property type="match status" value="1"/>
</dbReference>
<dbReference type="InterPro" id="IPR008984">
    <property type="entry name" value="SMAD_FHA_dom_sf"/>
</dbReference>